<dbReference type="Gene3D" id="3.40.50.720">
    <property type="entry name" value="NAD(P)-binding Rossmann-like Domain"/>
    <property type="match status" value="1"/>
</dbReference>
<evidence type="ECO:0000313" key="3">
    <source>
        <dbReference type="EMBL" id="XDI05764.1"/>
    </source>
</evidence>
<organism evidence="3">
    <name type="scientific">Herbiconiux sp. A18JL235</name>
    <dbReference type="NCBI Taxonomy" id="3152363"/>
    <lineage>
        <taxon>Bacteria</taxon>
        <taxon>Bacillati</taxon>
        <taxon>Actinomycetota</taxon>
        <taxon>Actinomycetes</taxon>
        <taxon>Micrococcales</taxon>
        <taxon>Microbacteriaceae</taxon>
        <taxon>Herbiconiux</taxon>
    </lineage>
</organism>
<keyword evidence="2 3" id="KW-0560">Oxidoreductase</keyword>
<evidence type="ECO:0000256" key="2">
    <source>
        <dbReference type="ARBA" id="ARBA00023002"/>
    </source>
</evidence>
<dbReference type="InterPro" id="IPR036291">
    <property type="entry name" value="NAD(P)-bd_dom_sf"/>
</dbReference>
<dbReference type="PANTHER" id="PTHR43639:SF1">
    <property type="entry name" value="SHORT-CHAIN DEHYDROGENASE_REDUCTASE FAMILY PROTEIN"/>
    <property type="match status" value="1"/>
</dbReference>
<dbReference type="InterPro" id="IPR020904">
    <property type="entry name" value="Sc_DH/Rdtase_CS"/>
</dbReference>
<reference evidence="3" key="1">
    <citation type="submission" date="2024-05" db="EMBL/GenBank/DDBJ databases">
        <title>Herbiconiux sp. A18JL235.</title>
        <authorList>
            <person name="Zhang G."/>
        </authorList>
    </citation>
    <scope>NUCLEOTIDE SEQUENCE</scope>
    <source>
        <strain evidence="3">A18JL235</strain>
    </source>
</reference>
<dbReference type="SUPFAM" id="SSF51735">
    <property type="entry name" value="NAD(P)-binding Rossmann-fold domains"/>
    <property type="match status" value="1"/>
</dbReference>
<accession>A0AB39BH22</accession>
<dbReference type="AlphaFoldDB" id="A0AB39BH22"/>
<name>A0AB39BH22_9MICO</name>
<dbReference type="FunFam" id="3.40.50.720:FF:000084">
    <property type="entry name" value="Short-chain dehydrogenase reductase"/>
    <property type="match status" value="1"/>
</dbReference>
<protein>
    <submittedName>
        <fullName evidence="3">SDR family NAD(P)-dependent oxidoreductase</fullName>
        <ecNumber evidence="3">1.1.1.-</ecNumber>
    </submittedName>
</protein>
<dbReference type="PANTHER" id="PTHR43639">
    <property type="entry name" value="OXIDOREDUCTASE, SHORT-CHAIN DEHYDROGENASE/REDUCTASE FAMILY (AFU_ORTHOLOGUE AFUA_5G02870)"/>
    <property type="match status" value="1"/>
</dbReference>
<proteinExistence type="inferred from homology"/>
<dbReference type="GO" id="GO:0016491">
    <property type="term" value="F:oxidoreductase activity"/>
    <property type="evidence" value="ECO:0007669"/>
    <property type="project" value="UniProtKB-KW"/>
</dbReference>
<evidence type="ECO:0000256" key="1">
    <source>
        <dbReference type="ARBA" id="ARBA00006484"/>
    </source>
</evidence>
<dbReference type="RefSeq" id="WP_368498152.1">
    <property type="nucleotide sequence ID" value="NZ_CP162511.1"/>
</dbReference>
<dbReference type="PRINTS" id="PR00080">
    <property type="entry name" value="SDRFAMILY"/>
</dbReference>
<dbReference type="InterPro" id="IPR002347">
    <property type="entry name" value="SDR_fam"/>
</dbReference>
<sequence>MPEITPHLSGRTVLVTGAGGGAVGSGICDALDRAGARLVVNDVDADAARQAASRYDGAFAVEGDISTATDAARIVATAVERSGSIDALVNNAGVNFGTAAHLASEEVFDRLYAVDVKGLWLMSRSFAQHRIALGGGGSILNISSIHAARTQNGFALYAGAKAAVEGLTRGFAVELGRYRIRCNGLAPGAVLDEAKAHDYGVGDDPVGWVREHTRTRQVIDRAVLPVDIGEVAAFLVSDQAWAVAGQTITVDAGLGLLLYDRAFTGDV</sequence>
<dbReference type="EMBL" id="CP162511">
    <property type="protein sequence ID" value="XDI05764.1"/>
    <property type="molecule type" value="Genomic_DNA"/>
</dbReference>
<gene>
    <name evidence="3" type="ORF">ABFY20_01345</name>
</gene>
<comment type="similarity">
    <text evidence="1">Belongs to the short-chain dehydrogenases/reductases (SDR) family.</text>
</comment>
<dbReference type="Pfam" id="PF13561">
    <property type="entry name" value="adh_short_C2"/>
    <property type="match status" value="1"/>
</dbReference>
<dbReference type="EC" id="1.1.1.-" evidence="3"/>
<dbReference type="CDD" id="cd05233">
    <property type="entry name" value="SDR_c"/>
    <property type="match status" value="1"/>
</dbReference>
<dbReference type="PROSITE" id="PS00061">
    <property type="entry name" value="ADH_SHORT"/>
    <property type="match status" value="1"/>
</dbReference>
<dbReference type="PRINTS" id="PR00081">
    <property type="entry name" value="GDHRDH"/>
</dbReference>